<reference evidence="2" key="1">
    <citation type="submission" date="2013-10" db="EMBL/GenBank/DDBJ databases">
        <title>Genomic analysis of the causative agents of coccidiosis in chickens.</title>
        <authorList>
            <person name="Reid A.J."/>
            <person name="Blake D."/>
            <person name="Billington K."/>
            <person name="Browne H."/>
            <person name="Dunn M."/>
            <person name="Hung S."/>
            <person name="Kawahara F."/>
            <person name="Miranda-Saavedra D."/>
            <person name="Mourier T."/>
            <person name="Nagra H."/>
            <person name="Otto T.D."/>
            <person name="Rawlings N."/>
            <person name="Sanchez A."/>
            <person name="Sanders M."/>
            <person name="Subramaniam C."/>
            <person name="Tay Y."/>
            <person name="Dear P."/>
            <person name="Doerig C."/>
            <person name="Gruber A."/>
            <person name="Parkinson J."/>
            <person name="Shirley M."/>
            <person name="Wan K.L."/>
            <person name="Berriman M."/>
            <person name="Tomley F."/>
            <person name="Pain A."/>
        </authorList>
    </citation>
    <scope>NUCLEOTIDE SEQUENCE [LARGE SCALE GENOMIC DNA]</scope>
    <source>
        <strain evidence="2">Houghton</strain>
    </source>
</reference>
<dbReference type="GeneID" id="25256338"/>
<dbReference type="AlphaFoldDB" id="U6KKL9"/>
<dbReference type="GO" id="GO:0005634">
    <property type="term" value="C:nucleus"/>
    <property type="evidence" value="ECO:0007669"/>
    <property type="project" value="TreeGrafter"/>
</dbReference>
<sequence>MASGVATVKEVISGDTLVLVGIPPKPRKAILNGGPPPEKRVSLCSVVAPRVAVKTLTHESSDEPFGFAAREFLRQQLIGQQVQFKVEFAAAGKEYACVLLQGQNVACELLRRGLARLRDNKNPPVAHDIHGSPAAAAAAAAAGAAAACVCCCS</sequence>
<dbReference type="Pfam" id="PF00565">
    <property type="entry name" value="SNase"/>
    <property type="match status" value="1"/>
</dbReference>
<dbReference type="SUPFAM" id="SSF50199">
    <property type="entry name" value="Staphylococcal nuclease"/>
    <property type="match status" value="1"/>
</dbReference>
<dbReference type="Gene3D" id="2.40.50.90">
    <property type="match status" value="1"/>
</dbReference>
<dbReference type="Proteomes" id="UP000030747">
    <property type="component" value="Unassembled WGS sequence"/>
</dbReference>
<dbReference type="GO" id="GO:0004518">
    <property type="term" value="F:nuclease activity"/>
    <property type="evidence" value="ECO:0007669"/>
    <property type="project" value="TreeGrafter"/>
</dbReference>
<dbReference type="OrthoDB" id="10023235at2759"/>
<accession>U6KKL9</accession>
<dbReference type="GO" id="GO:0005829">
    <property type="term" value="C:cytosol"/>
    <property type="evidence" value="ECO:0007669"/>
    <property type="project" value="TreeGrafter"/>
</dbReference>
<gene>
    <name evidence="2" type="ORF">ETH_00036485</name>
</gene>
<dbReference type="PANTHER" id="PTHR12302:SF2">
    <property type="entry name" value="STAPHYLOCOCCAL NUCLEASE DOMAIN-CONTAINING PROTEIN 1"/>
    <property type="match status" value="1"/>
</dbReference>
<name>U6KKL9_EIMTE</name>
<evidence type="ECO:0000313" key="2">
    <source>
        <dbReference type="EMBL" id="CDJ38464.1"/>
    </source>
</evidence>
<dbReference type="RefSeq" id="XP_013229302.1">
    <property type="nucleotide sequence ID" value="XM_013373848.1"/>
</dbReference>
<proteinExistence type="predicted"/>
<dbReference type="GO" id="GO:0006402">
    <property type="term" value="P:mRNA catabolic process"/>
    <property type="evidence" value="ECO:0007669"/>
    <property type="project" value="TreeGrafter"/>
</dbReference>
<dbReference type="SMART" id="SM00318">
    <property type="entry name" value="SNc"/>
    <property type="match status" value="1"/>
</dbReference>
<evidence type="ECO:0000259" key="1">
    <source>
        <dbReference type="PROSITE" id="PS50830"/>
    </source>
</evidence>
<dbReference type="PROSITE" id="PS50830">
    <property type="entry name" value="TNASE_3"/>
    <property type="match status" value="1"/>
</dbReference>
<feature type="domain" description="TNase-like" evidence="1">
    <location>
        <begin position="2"/>
        <end position="116"/>
    </location>
</feature>
<dbReference type="PANTHER" id="PTHR12302">
    <property type="entry name" value="EBNA2 BINDING PROTEIN P100"/>
    <property type="match status" value="1"/>
</dbReference>
<dbReference type="EMBL" id="HG673913">
    <property type="protein sequence ID" value="CDJ38464.1"/>
    <property type="molecule type" value="Genomic_DNA"/>
</dbReference>
<keyword evidence="3" id="KW-1185">Reference proteome</keyword>
<dbReference type="InterPro" id="IPR035437">
    <property type="entry name" value="SNase_OB-fold_sf"/>
</dbReference>
<reference evidence="2" key="2">
    <citation type="submission" date="2013-10" db="EMBL/GenBank/DDBJ databases">
        <authorList>
            <person name="Aslett M."/>
        </authorList>
    </citation>
    <scope>NUCLEOTIDE SEQUENCE [LARGE SCALE GENOMIC DNA]</scope>
    <source>
        <strain evidence="2">Houghton</strain>
    </source>
</reference>
<dbReference type="VEuPathDB" id="ToxoDB:ETH_00036485"/>
<dbReference type="InterPro" id="IPR016071">
    <property type="entry name" value="Staphylococal_nuclease_OB-fold"/>
</dbReference>
<organism evidence="2 3">
    <name type="scientific">Eimeria tenella</name>
    <name type="common">Coccidian parasite</name>
    <dbReference type="NCBI Taxonomy" id="5802"/>
    <lineage>
        <taxon>Eukaryota</taxon>
        <taxon>Sar</taxon>
        <taxon>Alveolata</taxon>
        <taxon>Apicomplexa</taxon>
        <taxon>Conoidasida</taxon>
        <taxon>Coccidia</taxon>
        <taxon>Eucoccidiorida</taxon>
        <taxon>Eimeriorina</taxon>
        <taxon>Eimeriidae</taxon>
        <taxon>Eimeria</taxon>
    </lineage>
</organism>
<protein>
    <submittedName>
        <fullName evidence="2">2e999-prov protein, related</fullName>
    </submittedName>
</protein>
<dbReference type="VEuPathDB" id="ToxoDB:ETH2_1033100"/>
<evidence type="ECO:0000313" key="3">
    <source>
        <dbReference type="Proteomes" id="UP000030747"/>
    </source>
</evidence>
<dbReference type="GO" id="GO:0003723">
    <property type="term" value="F:RNA binding"/>
    <property type="evidence" value="ECO:0007669"/>
    <property type="project" value="TreeGrafter"/>
</dbReference>